<name>A0A132MTI4_9ACTN</name>
<comment type="caution">
    <text evidence="1">The sequence shown here is derived from an EMBL/GenBank/DDBJ whole genome shotgun (WGS) entry which is preliminary data.</text>
</comment>
<dbReference type="RefSeq" id="WP_141658727.1">
    <property type="nucleotide sequence ID" value="NZ_JYIJ01000011.1"/>
</dbReference>
<dbReference type="AlphaFoldDB" id="A0A132MTI4"/>
<proteinExistence type="predicted"/>
<keyword evidence="2" id="KW-1185">Reference proteome</keyword>
<gene>
    <name evidence="1" type="ORF">LI90_2205</name>
</gene>
<evidence type="ECO:0000313" key="2">
    <source>
        <dbReference type="Proteomes" id="UP000070188"/>
    </source>
</evidence>
<dbReference type="Proteomes" id="UP000070188">
    <property type="component" value="Unassembled WGS sequence"/>
</dbReference>
<dbReference type="EMBL" id="LAXD01000001">
    <property type="protein sequence ID" value="KWX01177.1"/>
    <property type="molecule type" value="Genomic_DNA"/>
</dbReference>
<sequence>MPDADREERLAEQIREIFNASGGAYGWPRVAAGARVGVSVTTIAI</sequence>
<evidence type="ECO:0000313" key="1">
    <source>
        <dbReference type="EMBL" id="KWX01177.1"/>
    </source>
</evidence>
<protein>
    <submittedName>
        <fullName evidence="1">Uncharacterized protein</fullName>
    </submittedName>
</protein>
<organism evidence="1 2">
    <name type="scientific">Carbonactinospora thermoautotrophica</name>
    <dbReference type="NCBI Taxonomy" id="1469144"/>
    <lineage>
        <taxon>Bacteria</taxon>
        <taxon>Bacillati</taxon>
        <taxon>Actinomycetota</taxon>
        <taxon>Actinomycetes</taxon>
        <taxon>Kitasatosporales</taxon>
        <taxon>Carbonactinosporaceae</taxon>
        <taxon>Carbonactinospora</taxon>
    </lineage>
</organism>
<reference evidence="2" key="1">
    <citation type="submission" date="2015-04" db="EMBL/GenBank/DDBJ databases">
        <title>Physiological reanalysis, assessment of diazotrophy, and genome sequences of multiple isolates of Streptomyces thermoautotrophicus.</title>
        <authorList>
            <person name="MacKellar D.C."/>
            <person name="Lieber L."/>
            <person name="Norman J."/>
            <person name="Bolger A."/>
            <person name="Tobin C."/>
            <person name="Murray J.W."/>
            <person name="Chang R."/>
            <person name="Ford T."/>
            <person name="Nguyen P.Q."/>
            <person name="Woodward J."/>
            <person name="Permingeat H."/>
            <person name="Joshi N.S."/>
            <person name="Silver P.A."/>
            <person name="Usadel B."/>
            <person name="Rutherford A.W."/>
            <person name="Friesen M."/>
            <person name="Prell J."/>
        </authorList>
    </citation>
    <scope>NUCLEOTIDE SEQUENCE [LARGE SCALE GENOMIC DNA]</scope>
    <source>
        <strain evidence="2">H1</strain>
    </source>
</reference>
<accession>A0A132MTI4</accession>
<dbReference type="PATRIC" id="fig|1469144.10.peg.2389"/>